<dbReference type="GO" id="GO:0071949">
    <property type="term" value="F:FAD binding"/>
    <property type="evidence" value="ECO:0007669"/>
    <property type="project" value="InterPro"/>
</dbReference>
<protein>
    <recommendedName>
        <fullName evidence="6">FAD-binding domain-containing protein</fullName>
    </recommendedName>
</protein>
<name>A0A1Y2H387_9FUNG</name>
<comment type="caution">
    <text evidence="7">The sequence shown here is derived from an EMBL/GenBank/DDBJ whole genome shotgun (WGS) entry which is preliminary data.</text>
</comment>
<feature type="domain" description="FAD-binding" evidence="6">
    <location>
        <begin position="42"/>
        <end position="211"/>
    </location>
</feature>
<evidence type="ECO:0000313" key="8">
    <source>
        <dbReference type="Proteomes" id="UP000193648"/>
    </source>
</evidence>
<keyword evidence="8" id="KW-1185">Reference proteome</keyword>
<proteinExistence type="inferred from homology"/>
<dbReference type="SUPFAM" id="SSF51905">
    <property type="entry name" value="FAD/NAD(P)-binding domain"/>
    <property type="match status" value="1"/>
</dbReference>
<dbReference type="AlphaFoldDB" id="A0A1Y2H387"/>
<dbReference type="GO" id="GO:0004497">
    <property type="term" value="F:monooxygenase activity"/>
    <property type="evidence" value="ECO:0007669"/>
    <property type="project" value="InterPro"/>
</dbReference>
<dbReference type="InParanoid" id="A0A1Y2H387"/>
<dbReference type="STRING" id="64571.A0A1Y2H387"/>
<feature type="region of interest" description="Disordered" evidence="5">
    <location>
        <begin position="457"/>
        <end position="488"/>
    </location>
</feature>
<evidence type="ECO:0000256" key="2">
    <source>
        <dbReference type="ARBA" id="ARBA00022630"/>
    </source>
</evidence>
<keyword evidence="2" id="KW-0285">Flavoprotein</keyword>
<dbReference type="InterPro" id="IPR036188">
    <property type="entry name" value="FAD/NAD-bd_sf"/>
</dbReference>
<evidence type="ECO:0000256" key="4">
    <source>
        <dbReference type="ARBA" id="ARBA00023002"/>
    </source>
</evidence>
<dbReference type="OrthoDB" id="655030at2759"/>
<dbReference type="PANTHER" id="PTHR47356">
    <property type="entry name" value="FAD-DEPENDENT MONOOXYGENASE ASQG-RELATED"/>
    <property type="match status" value="1"/>
</dbReference>
<evidence type="ECO:0000256" key="5">
    <source>
        <dbReference type="SAM" id="MobiDB-lite"/>
    </source>
</evidence>
<keyword evidence="3" id="KW-0274">FAD</keyword>
<dbReference type="Pfam" id="PF01494">
    <property type="entry name" value="FAD_binding_3"/>
    <property type="match status" value="2"/>
</dbReference>
<dbReference type="RefSeq" id="XP_021886691.1">
    <property type="nucleotide sequence ID" value="XM_022029580.1"/>
</dbReference>
<dbReference type="PRINTS" id="PR00420">
    <property type="entry name" value="RNGMNOXGNASE"/>
</dbReference>
<dbReference type="GeneID" id="33571423"/>
<evidence type="ECO:0000256" key="1">
    <source>
        <dbReference type="ARBA" id="ARBA00007992"/>
    </source>
</evidence>
<reference evidence="7 8" key="1">
    <citation type="submission" date="2016-07" db="EMBL/GenBank/DDBJ databases">
        <title>Pervasive Adenine N6-methylation of Active Genes in Fungi.</title>
        <authorList>
            <consortium name="DOE Joint Genome Institute"/>
            <person name="Mondo S.J."/>
            <person name="Dannebaum R.O."/>
            <person name="Kuo R.C."/>
            <person name="Labutti K."/>
            <person name="Haridas S."/>
            <person name="Kuo A."/>
            <person name="Salamov A."/>
            <person name="Ahrendt S.R."/>
            <person name="Lipzen A."/>
            <person name="Sullivan W."/>
            <person name="Andreopoulos W.B."/>
            <person name="Clum A."/>
            <person name="Lindquist E."/>
            <person name="Daum C."/>
            <person name="Ramamoorthy G.K."/>
            <person name="Gryganskyi A."/>
            <person name="Culley D."/>
            <person name="Magnuson J.K."/>
            <person name="James T.Y."/>
            <person name="O'Malley M.A."/>
            <person name="Stajich J.E."/>
            <person name="Spatafora J.W."/>
            <person name="Visel A."/>
            <person name="Grigoriev I.V."/>
        </authorList>
    </citation>
    <scope>NUCLEOTIDE SEQUENCE [LARGE SCALE GENOMIC DNA]</scope>
    <source>
        <strain evidence="7 8">NRRL 3116</strain>
    </source>
</reference>
<gene>
    <name evidence="7" type="ORF">BCR41DRAFT_418101</name>
</gene>
<sequence>MASTLNAQDTHEVKDEYSPEPIFKSFKSSELPPQISNSPPHVIISGGGLAGLFLANILEKANIPYQIFERAKEVVPLGSVMSLTANILPAFEQLGLYEDLRKISFTCSMTRIFSHDMKKIGEYSCEEDNKIVGYESALFPRPELYKLLYDRIPPHKIQMGKKVMSFLQNQEGVMVRLKDGTCVHGDILVGADGAYSAVRQNLFKELSEQKKLPSSDEREISKGYICLVGTTNALDPSKYPGLGGPTCDSNLMVGDKSTPYAWSVIQVPGNRICWGAVLQLTADASADEQFRNSEWTSAHNKKMIERVYHFKTPYGILGDLIDATPKDLISRVFLEDILYETWHHGRTVLIGDAAHKMLPSAGQGAINAMQDAVVLANCLYDLKPLSFGRIQKAFKSYHAQRYHHVKTQYEASQIAAKLQYGHTMFERLFRHVVFHYLPKSVQKSRVVKDSQYRPQIAFLPPPLKHEISPVNSQKPSRKHKEEEQAVPS</sequence>
<dbReference type="EMBL" id="MCFF01000001">
    <property type="protein sequence ID" value="ORZ29018.1"/>
    <property type="molecule type" value="Genomic_DNA"/>
</dbReference>
<evidence type="ECO:0000313" key="7">
    <source>
        <dbReference type="EMBL" id="ORZ29018.1"/>
    </source>
</evidence>
<accession>A0A1Y2H387</accession>
<organism evidence="7 8">
    <name type="scientific">Lobosporangium transversale</name>
    <dbReference type="NCBI Taxonomy" id="64571"/>
    <lineage>
        <taxon>Eukaryota</taxon>
        <taxon>Fungi</taxon>
        <taxon>Fungi incertae sedis</taxon>
        <taxon>Mucoromycota</taxon>
        <taxon>Mortierellomycotina</taxon>
        <taxon>Mortierellomycetes</taxon>
        <taxon>Mortierellales</taxon>
        <taxon>Mortierellaceae</taxon>
        <taxon>Lobosporangium</taxon>
    </lineage>
</organism>
<feature type="compositionally biased region" description="Basic and acidic residues" evidence="5">
    <location>
        <begin position="479"/>
        <end position="488"/>
    </location>
</feature>
<keyword evidence="4" id="KW-0560">Oxidoreductase</keyword>
<evidence type="ECO:0000256" key="3">
    <source>
        <dbReference type="ARBA" id="ARBA00022827"/>
    </source>
</evidence>
<evidence type="ECO:0000259" key="6">
    <source>
        <dbReference type="Pfam" id="PF01494"/>
    </source>
</evidence>
<dbReference type="PANTHER" id="PTHR47356:SF2">
    <property type="entry name" value="FAD-BINDING DOMAIN-CONTAINING PROTEIN-RELATED"/>
    <property type="match status" value="1"/>
</dbReference>
<comment type="similarity">
    <text evidence="1">Belongs to the paxM FAD-dependent monooxygenase family.</text>
</comment>
<dbReference type="InterPro" id="IPR050562">
    <property type="entry name" value="FAD_mOase_fung"/>
</dbReference>
<feature type="domain" description="FAD-binding" evidence="6">
    <location>
        <begin position="330"/>
        <end position="406"/>
    </location>
</feature>
<dbReference type="InterPro" id="IPR002938">
    <property type="entry name" value="FAD-bd"/>
</dbReference>
<dbReference type="Gene3D" id="3.50.50.60">
    <property type="entry name" value="FAD/NAD(P)-binding domain"/>
    <property type="match status" value="1"/>
</dbReference>
<dbReference type="Proteomes" id="UP000193648">
    <property type="component" value="Unassembled WGS sequence"/>
</dbReference>